<evidence type="ECO:0000313" key="1">
    <source>
        <dbReference type="EMBL" id="KJL38812.1"/>
    </source>
</evidence>
<name>A0A0F0LYE0_9MICO</name>
<dbReference type="RefSeq" id="WP_152642010.1">
    <property type="nucleotide sequence ID" value="NZ_JYIX01000005.1"/>
</dbReference>
<dbReference type="Proteomes" id="UP000033740">
    <property type="component" value="Unassembled WGS sequence"/>
</dbReference>
<accession>A0A0F0LYE0</accession>
<reference evidence="1 2" key="1">
    <citation type="submission" date="2015-02" db="EMBL/GenBank/DDBJ databases">
        <title>Draft genome sequences of ten Microbacterium spp. with emphasis on heavy metal contaminated environments.</title>
        <authorList>
            <person name="Corretto E."/>
        </authorList>
    </citation>
    <scope>NUCLEOTIDE SEQUENCE [LARGE SCALE GENOMIC DNA]</scope>
    <source>
        <strain evidence="1 2">ARN176</strain>
    </source>
</reference>
<dbReference type="AlphaFoldDB" id="A0A0F0LYE0"/>
<sequence length="131" mass="14557">MPKRLCQPCANAVAAAWVAEEEGLLQRATGLRDETARILDEATSAIAKARAIGTDDAYSTEEALLSKTRRALARANRRHRDEVSRLDLSRWRELATLVRRASMPTMASEARRARRRLGMAQLSRLALRGAS</sequence>
<proteinExistence type="predicted"/>
<dbReference type="STRING" id="582680.RS86_00016"/>
<evidence type="ECO:0000313" key="2">
    <source>
        <dbReference type="Proteomes" id="UP000033740"/>
    </source>
</evidence>
<organism evidence="1 2">
    <name type="scientific">Microbacterium azadirachtae</name>
    <dbReference type="NCBI Taxonomy" id="582680"/>
    <lineage>
        <taxon>Bacteria</taxon>
        <taxon>Bacillati</taxon>
        <taxon>Actinomycetota</taxon>
        <taxon>Actinomycetes</taxon>
        <taxon>Micrococcales</taxon>
        <taxon>Microbacteriaceae</taxon>
        <taxon>Microbacterium</taxon>
    </lineage>
</organism>
<dbReference type="EMBL" id="JYIX01000005">
    <property type="protein sequence ID" value="KJL38812.1"/>
    <property type="molecule type" value="Genomic_DNA"/>
</dbReference>
<gene>
    <name evidence="1" type="ORF">RS86_00016</name>
</gene>
<protein>
    <submittedName>
        <fullName evidence="1">Uncharacterized protein</fullName>
    </submittedName>
</protein>
<keyword evidence="2" id="KW-1185">Reference proteome</keyword>
<dbReference type="PATRIC" id="fig|582680.6.peg.15"/>
<comment type="caution">
    <text evidence="1">The sequence shown here is derived from an EMBL/GenBank/DDBJ whole genome shotgun (WGS) entry which is preliminary data.</text>
</comment>